<dbReference type="AlphaFoldDB" id="A0A317XB22"/>
<organism evidence="2 3">
    <name type="scientific">Aspergillus sclerotioniger CBS 115572</name>
    <dbReference type="NCBI Taxonomy" id="1450535"/>
    <lineage>
        <taxon>Eukaryota</taxon>
        <taxon>Fungi</taxon>
        <taxon>Dikarya</taxon>
        <taxon>Ascomycota</taxon>
        <taxon>Pezizomycotina</taxon>
        <taxon>Eurotiomycetes</taxon>
        <taxon>Eurotiomycetidae</taxon>
        <taxon>Eurotiales</taxon>
        <taxon>Aspergillaceae</taxon>
        <taxon>Aspergillus</taxon>
        <taxon>Aspergillus subgen. Circumdati</taxon>
    </lineage>
</organism>
<dbReference type="RefSeq" id="XP_025472450.1">
    <property type="nucleotide sequence ID" value="XM_025614863.1"/>
</dbReference>
<feature type="region of interest" description="Disordered" evidence="1">
    <location>
        <begin position="153"/>
        <end position="175"/>
    </location>
</feature>
<dbReference type="EMBL" id="MSFK01000002">
    <property type="protein sequence ID" value="PWY95689.1"/>
    <property type="molecule type" value="Genomic_DNA"/>
</dbReference>
<accession>A0A317XB22</accession>
<comment type="caution">
    <text evidence="2">The sequence shown here is derived from an EMBL/GenBank/DDBJ whole genome shotgun (WGS) entry which is preliminary data.</text>
</comment>
<keyword evidence="3" id="KW-1185">Reference proteome</keyword>
<evidence type="ECO:0000256" key="1">
    <source>
        <dbReference type="SAM" id="MobiDB-lite"/>
    </source>
</evidence>
<gene>
    <name evidence="2" type="ORF">BO94DRAFT_571240</name>
</gene>
<protein>
    <submittedName>
        <fullName evidence="2">Uncharacterized protein</fullName>
    </submittedName>
</protein>
<proteinExistence type="predicted"/>
<evidence type="ECO:0000313" key="3">
    <source>
        <dbReference type="Proteomes" id="UP000246702"/>
    </source>
</evidence>
<dbReference type="Proteomes" id="UP000246702">
    <property type="component" value="Unassembled WGS sequence"/>
</dbReference>
<dbReference type="GeneID" id="37117006"/>
<evidence type="ECO:0000313" key="2">
    <source>
        <dbReference type="EMBL" id="PWY95689.1"/>
    </source>
</evidence>
<reference evidence="2 3" key="1">
    <citation type="submission" date="2016-12" db="EMBL/GenBank/DDBJ databases">
        <title>The genomes of Aspergillus section Nigri reveals drivers in fungal speciation.</title>
        <authorList>
            <consortium name="DOE Joint Genome Institute"/>
            <person name="Vesth T.C."/>
            <person name="Nybo J."/>
            <person name="Theobald S."/>
            <person name="Brandl J."/>
            <person name="Frisvad J.C."/>
            <person name="Nielsen K.F."/>
            <person name="Lyhne E.K."/>
            <person name="Kogle M.E."/>
            <person name="Kuo A."/>
            <person name="Riley R."/>
            <person name="Clum A."/>
            <person name="Nolan M."/>
            <person name="Lipzen A."/>
            <person name="Salamov A."/>
            <person name="Henrissat B."/>
            <person name="Wiebenga A."/>
            <person name="De Vries R.P."/>
            <person name="Grigoriev I.V."/>
            <person name="Mortensen U.H."/>
            <person name="Andersen M.R."/>
            <person name="Baker S.E."/>
        </authorList>
    </citation>
    <scope>NUCLEOTIDE SEQUENCE [LARGE SCALE GENOMIC DNA]</scope>
    <source>
        <strain evidence="2 3">CBS 115572</strain>
    </source>
</reference>
<sequence length="175" mass="18825">MQPYPLITCGMGVNYTRLGYPGIRQHDKNSVSGPSGEDAVDGDVLQYLLWGTTTKYDLEGLQKKTGQLSAGVQLAVPDRGEDLPLSSRPVHTPEASRGFEALCQRQRQAETVQGNPSHESCPWQGYPGSTGGYFVLSDGVPPKASLPRLHGNHRGGVSRTSHPGWLIFPSSSSPP</sequence>
<name>A0A317XB22_9EURO</name>